<sequence length="356" mass="41519">MDFLFHNFFEDVPLFSALQHFYSNLRIITSMILQMKTSNDEDIDSYFAMDAHTMGRLFFTLSTCLTLAGLYFAAHPHYLEQSWNSNRTHYVIENYKTWPNGSMYYEWVERDGSISIGNLGPWFNRLLNGEWRYDYGNSFWNYCRPRDPPTHEWMTSILRSMNHLVIVQVFFRSAVLLTMTHSLFQCMLINFVSKENHSPKLERIIGFPLVTVEFVHNLCLFVVSCLQYEQDSHLIKFSRISMIILTITTVLKLIFVAIIQTNQFLQVACVLIASAVILSHNTALEDFDNFLVDTHCDSMTIPSVAIAQLIYFLAFFVTGYLQYQCLIGIRVVTCSTQEEIEHRKRFCEEPINLIST</sequence>
<feature type="transmembrane region" description="Helical" evidence="1">
    <location>
        <begin position="204"/>
        <end position="228"/>
    </location>
</feature>
<feature type="transmembrane region" description="Helical" evidence="1">
    <location>
        <begin position="240"/>
        <end position="259"/>
    </location>
</feature>
<dbReference type="WBParaSite" id="Csp11.Scaffold629.g7986.t1">
    <property type="protein sequence ID" value="Csp11.Scaffold629.g7986.t1"/>
    <property type="gene ID" value="Csp11.Scaffold629.g7986"/>
</dbReference>
<dbReference type="AlphaFoldDB" id="A0A1I7UCM4"/>
<keyword evidence="2" id="KW-1185">Reference proteome</keyword>
<evidence type="ECO:0000256" key="1">
    <source>
        <dbReference type="SAM" id="Phobius"/>
    </source>
</evidence>
<proteinExistence type="predicted"/>
<dbReference type="Proteomes" id="UP000095282">
    <property type="component" value="Unplaced"/>
</dbReference>
<protein>
    <submittedName>
        <fullName evidence="3">Transmembrane protein</fullName>
    </submittedName>
</protein>
<reference evidence="3" key="1">
    <citation type="submission" date="2016-11" db="UniProtKB">
        <authorList>
            <consortium name="WormBaseParasite"/>
        </authorList>
    </citation>
    <scope>IDENTIFICATION</scope>
</reference>
<keyword evidence="1" id="KW-0472">Membrane</keyword>
<keyword evidence="1" id="KW-0812">Transmembrane</keyword>
<feature type="transmembrane region" description="Helical" evidence="1">
    <location>
        <begin position="265"/>
        <end position="284"/>
    </location>
</feature>
<feature type="transmembrane region" description="Helical" evidence="1">
    <location>
        <begin position="54"/>
        <end position="74"/>
    </location>
</feature>
<accession>A0A1I7UCM4</accession>
<feature type="transmembrane region" description="Helical" evidence="1">
    <location>
        <begin position="304"/>
        <end position="323"/>
    </location>
</feature>
<evidence type="ECO:0000313" key="3">
    <source>
        <dbReference type="WBParaSite" id="Csp11.Scaffold629.g7986.t1"/>
    </source>
</evidence>
<name>A0A1I7UCM4_9PELO</name>
<dbReference type="eggNOG" id="ENOG502TGKE">
    <property type="taxonomic scope" value="Eukaryota"/>
</dbReference>
<keyword evidence="1" id="KW-1133">Transmembrane helix</keyword>
<evidence type="ECO:0000313" key="2">
    <source>
        <dbReference type="Proteomes" id="UP000095282"/>
    </source>
</evidence>
<feature type="transmembrane region" description="Helical" evidence="1">
    <location>
        <begin position="164"/>
        <end position="184"/>
    </location>
</feature>
<organism evidence="2 3">
    <name type="scientific">Caenorhabditis tropicalis</name>
    <dbReference type="NCBI Taxonomy" id="1561998"/>
    <lineage>
        <taxon>Eukaryota</taxon>
        <taxon>Metazoa</taxon>
        <taxon>Ecdysozoa</taxon>
        <taxon>Nematoda</taxon>
        <taxon>Chromadorea</taxon>
        <taxon>Rhabditida</taxon>
        <taxon>Rhabditina</taxon>
        <taxon>Rhabditomorpha</taxon>
        <taxon>Rhabditoidea</taxon>
        <taxon>Rhabditidae</taxon>
        <taxon>Peloderinae</taxon>
        <taxon>Caenorhabditis</taxon>
    </lineage>
</organism>